<evidence type="ECO:0000256" key="2">
    <source>
        <dbReference type="ARBA" id="ARBA00010222"/>
    </source>
</evidence>
<evidence type="ECO:0000256" key="3">
    <source>
        <dbReference type="ARBA" id="ARBA00023015"/>
    </source>
</evidence>
<evidence type="ECO:0000256" key="1">
    <source>
        <dbReference type="ARBA" id="ARBA00004123"/>
    </source>
</evidence>
<dbReference type="Proteomes" id="UP000008311">
    <property type="component" value="Unassembled WGS sequence"/>
</dbReference>
<protein>
    <submittedName>
        <fullName evidence="6">Uncharacterized protein</fullName>
    </submittedName>
</protein>
<feature type="non-terminal residue" evidence="6">
    <location>
        <position position="56"/>
    </location>
</feature>
<reference evidence="7" key="1">
    <citation type="journal article" date="2010" name="Nat. Biotechnol.">
        <title>Draft genome sequence of the oilseed species Ricinus communis.</title>
        <authorList>
            <person name="Chan A.P."/>
            <person name="Crabtree J."/>
            <person name="Zhao Q."/>
            <person name="Lorenzi H."/>
            <person name="Orvis J."/>
            <person name="Puiu D."/>
            <person name="Melake-Berhan A."/>
            <person name="Jones K.M."/>
            <person name="Redman J."/>
            <person name="Chen G."/>
            <person name="Cahoon E.B."/>
            <person name="Gedil M."/>
            <person name="Stanke M."/>
            <person name="Haas B.J."/>
            <person name="Wortman J.R."/>
            <person name="Fraser-Liggett C.M."/>
            <person name="Ravel J."/>
            <person name="Rabinowicz P.D."/>
        </authorList>
    </citation>
    <scope>NUCLEOTIDE SEQUENCE [LARGE SCALE GENOMIC DNA]</scope>
    <source>
        <strain evidence="7">cv. Hale</strain>
    </source>
</reference>
<accession>B9TBG0</accession>
<proteinExistence type="inferred from homology"/>
<dbReference type="eggNOG" id="KOG1883">
    <property type="taxonomic scope" value="Eukaryota"/>
</dbReference>
<comment type="similarity">
    <text evidence="2">Belongs to the Mediator complex subunit 23 family.</text>
</comment>
<keyword evidence="4" id="KW-0804">Transcription</keyword>
<evidence type="ECO:0000313" key="6">
    <source>
        <dbReference type="EMBL" id="EEF26804.1"/>
    </source>
</evidence>
<evidence type="ECO:0000256" key="5">
    <source>
        <dbReference type="ARBA" id="ARBA00023242"/>
    </source>
</evidence>
<feature type="non-terminal residue" evidence="6">
    <location>
        <position position="1"/>
    </location>
</feature>
<dbReference type="STRING" id="3988.B9TBG0"/>
<dbReference type="PANTHER" id="PTHR12691:SF10">
    <property type="entry name" value="MEDIATOR OF RNA POLYMERASE II TRANSCRIPTION SUBUNIT 23"/>
    <property type="match status" value="1"/>
</dbReference>
<dbReference type="PANTHER" id="PTHR12691">
    <property type="entry name" value="MEDIATOR OF RNA POLYMERASE II TRANSCRIPTION SUBUNIT 23"/>
    <property type="match status" value="1"/>
</dbReference>
<organism evidence="6 7">
    <name type="scientific">Ricinus communis</name>
    <name type="common">Castor bean</name>
    <dbReference type="NCBI Taxonomy" id="3988"/>
    <lineage>
        <taxon>Eukaryota</taxon>
        <taxon>Viridiplantae</taxon>
        <taxon>Streptophyta</taxon>
        <taxon>Embryophyta</taxon>
        <taxon>Tracheophyta</taxon>
        <taxon>Spermatophyta</taxon>
        <taxon>Magnoliopsida</taxon>
        <taxon>eudicotyledons</taxon>
        <taxon>Gunneridae</taxon>
        <taxon>Pentapetalae</taxon>
        <taxon>rosids</taxon>
        <taxon>fabids</taxon>
        <taxon>Malpighiales</taxon>
        <taxon>Euphorbiaceae</taxon>
        <taxon>Acalyphoideae</taxon>
        <taxon>Acalypheae</taxon>
        <taxon>Ricinus</taxon>
    </lineage>
</organism>
<dbReference type="InParanoid" id="B9TBG0"/>
<sequence length="56" mass="6324">DLANSIQRGSLDWERALRCIRHALRTTPSPDWWKRVLLVAPSYRSPAHGPTPGAVF</sequence>
<keyword evidence="7" id="KW-1185">Reference proteome</keyword>
<dbReference type="EMBL" id="EQ976474">
    <property type="protein sequence ID" value="EEF26804.1"/>
    <property type="molecule type" value="Genomic_DNA"/>
</dbReference>
<keyword evidence="5" id="KW-0539">Nucleus</keyword>
<dbReference type="InterPro" id="IPR021629">
    <property type="entry name" value="Mediator_Med23"/>
</dbReference>
<name>B9TBG0_RICCO</name>
<evidence type="ECO:0000313" key="7">
    <source>
        <dbReference type="Proteomes" id="UP000008311"/>
    </source>
</evidence>
<evidence type="ECO:0000256" key="4">
    <source>
        <dbReference type="ARBA" id="ARBA00023163"/>
    </source>
</evidence>
<dbReference type="AlphaFoldDB" id="B9TBG0"/>
<gene>
    <name evidence="6" type="ORF">RCOM_2090710</name>
</gene>
<comment type="subcellular location">
    <subcellularLocation>
        <location evidence="1">Nucleus</location>
    </subcellularLocation>
</comment>
<dbReference type="GO" id="GO:0005634">
    <property type="term" value="C:nucleus"/>
    <property type="evidence" value="ECO:0007669"/>
    <property type="project" value="UniProtKB-SubCell"/>
</dbReference>
<keyword evidence="3" id="KW-0805">Transcription regulation</keyword>